<comment type="caution">
    <text evidence="1">The sequence shown here is derived from an EMBL/GenBank/DDBJ whole genome shotgun (WGS) entry which is preliminary data.</text>
</comment>
<accession>A0A813DM89</accession>
<dbReference type="GO" id="GO:0036158">
    <property type="term" value="P:outer dynein arm assembly"/>
    <property type="evidence" value="ECO:0007669"/>
    <property type="project" value="InterPro"/>
</dbReference>
<reference evidence="1" key="1">
    <citation type="submission" date="2021-02" db="EMBL/GenBank/DDBJ databases">
        <authorList>
            <person name="Dougan E. K."/>
            <person name="Rhodes N."/>
            <person name="Thang M."/>
            <person name="Chan C."/>
        </authorList>
    </citation>
    <scope>NUCLEOTIDE SEQUENCE</scope>
</reference>
<feature type="non-terminal residue" evidence="1">
    <location>
        <position position="1"/>
    </location>
</feature>
<sequence>DGTLSARGGSNSSRKFKAALVGTRNTDFLKLVERTEDAFSSTEDTAVEEVRRILADVRTQYDNVHLEAERREAELTRLREMIRIVDNSHGSGADESSKKEDSRLSLEKQLTDAQKAIHEAQTAKKVYAHMCGRIQKEQSLLKEKLHMMEAHLGRKTSESHRKESMQERLVRKGATCAQELEILECDVEHERTVREEALANMMTCLQAKLNAKERRDRFEHWRHE</sequence>
<dbReference type="GO" id="GO:0003341">
    <property type="term" value="P:cilium movement"/>
    <property type="evidence" value="ECO:0007669"/>
    <property type="project" value="InterPro"/>
</dbReference>
<dbReference type="InterPro" id="IPR033192">
    <property type="entry name" value="ODAD3"/>
</dbReference>
<dbReference type="GO" id="GO:0097542">
    <property type="term" value="C:ciliary tip"/>
    <property type="evidence" value="ECO:0007669"/>
    <property type="project" value="TreeGrafter"/>
</dbReference>
<dbReference type="EMBL" id="CAJNNV010002566">
    <property type="protein sequence ID" value="CAE8587378.1"/>
    <property type="molecule type" value="Genomic_DNA"/>
</dbReference>
<gene>
    <name evidence="1" type="ORF">PGLA1383_LOCUS6216</name>
</gene>
<dbReference type="AlphaFoldDB" id="A0A813DM89"/>
<dbReference type="PANTHER" id="PTHR46518:SF1">
    <property type="entry name" value="OUTER DYNEIN ARM-DOCKING COMPLEX SUBUNIT 3"/>
    <property type="match status" value="1"/>
</dbReference>
<evidence type="ECO:0000313" key="1">
    <source>
        <dbReference type="EMBL" id="CAE8587378.1"/>
    </source>
</evidence>
<keyword evidence="2" id="KW-1185">Reference proteome</keyword>
<proteinExistence type="predicted"/>
<organism evidence="1 2">
    <name type="scientific">Polarella glacialis</name>
    <name type="common">Dinoflagellate</name>
    <dbReference type="NCBI Taxonomy" id="89957"/>
    <lineage>
        <taxon>Eukaryota</taxon>
        <taxon>Sar</taxon>
        <taxon>Alveolata</taxon>
        <taxon>Dinophyceae</taxon>
        <taxon>Suessiales</taxon>
        <taxon>Suessiaceae</taxon>
        <taxon>Polarella</taxon>
    </lineage>
</organism>
<protein>
    <submittedName>
        <fullName evidence="1">Uncharacterized protein</fullName>
    </submittedName>
</protein>
<dbReference type="Proteomes" id="UP000654075">
    <property type="component" value="Unassembled WGS sequence"/>
</dbReference>
<feature type="non-terminal residue" evidence="1">
    <location>
        <position position="224"/>
    </location>
</feature>
<evidence type="ECO:0000313" key="2">
    <source>
        <dbReference type="Proteomes" id="UP000654075"/>
    </source>
</evidence>
<dbReference type="GO" id="GO:0035253">
    <property type="term" value="C:ciliary rootlet"/>
    <property type="evidence" value="ECO:0007669"/>
    <property type="project" value="TreeGrafter"/>
</dbReference>
<name>A0A813DM89_POLGL</name>
<dbReference type="PANTHER" id="PTHR46518">
    <property type="entry name" value="COILED-COIL DOMAIN-CONTAINING PROTEIN 151"/>
    <property type="match status" value="1"/>
</dbReference>
<dbReference type="GO" id="GO:0036064">
    <property type="term" value="C:ciliary basal body"/>
    <property type="evidence" value="ECO:0007669"/>
    <property type="project" value="TreeGrafter"/>
</dbReference>
<dbReference type="OrthoDB" id="10255247at2759"/>